<dbReference type="PANTHER" id="PTHR48050:SF13">
    <property type="entry name" value="STEROL 3-BETA-GLUCOSYLTRANSFERASE UGT80A2"/>
    <property type="match status" value="1"/>
</dbReference>
<gene>
    <name evidence="6" type="ORF">GCM10017581_018370</name>
</gene>
<dbReference type="GO" id="GO:0017000">
    <property type="term" value="P:antibiotic biosynthetic process"/>
    <property type="evidence" value="ECO:0007669"/>
    <property type="project" value="UniProtKB-ARBA"/>
</dbReference>
<dbReference type="SUPFAM" id="SSF53756">
    <property type="entry name" value="UDP-Glycosyltransferase/glycogen phosphorylase"/>
    <property type="match status" value="1"/>
</dbReference>
<proteinExistence type="inferred from homology"/>
<dbReference type="InterPro" id="IPR010610">
    <property type="entry name" value="EryCIII-like_C"/>
</dbReference>
<keyword evidence="7" id="KW-1185">Reference proteome</keyword>
<comment type="caution">
    <text evidence="6">The sequence shown here is derived from an EMBL/GenBank/DDBJ whole genome shotgun (WGS) entry which is preliminary data.</text>
</comment>
<evidence type="ECO:0000256" key="1">
    <source>
        <dbReference type="ARBA" id="ARBA00006962"/>
    </source>
</evidence>
<sequence length="408" mass="43197">MVWFRVVRKRGTHSDGRLTAMRVLFTSVPQVGHLFPMVPLAWAMRCAGDEVLVTTPAPGFTDRVSRTGLPVAVIGDATLRDYARVSVVDDAAAPLESGFALSGRGWADLALRSLPALRALVSQYTPDLIVSEPAETAGRIVAAERGLPWLEHSWGLPAPPQFTAAADALVRERTGTPLAPPIARLHPSPPALWPDATPPRGMAMRYVPYNGDSVRTALPPRAPGRRRALVTFGSLLVRHGSTTTAEFFRKLLDELAGLGLELVVGLDAELVREFAPLPAEVVHTGWAPLSLTLPECDLVVHHGGSGTSMTAAVCGVPQLIVPQSTDQFTTAACLDRHGCAVTFTGPAATAATIGEAAARMLADPRSAGRAADLAARVRALPGPAAVSRQIRGMCTAPKEGTQHDDNCR</sequence>
<dbReference type="EMBL" id="BSFP01000006">
    <property type="protein sequence ID" value="GLL00097.1"/>
    <property type="molecule type" value="Genomic_DNA"/>
</dbReference>
<organism evidence="6 7">
    <name type="scientific">Dactylosporangium matsuzakiense</name>
    <dbReference type="NCBI Taxonomy" id="53360"/>
    <lineage>
        <taxon>Bacteria</taxon>
        <taxon>Bacillati</taxon>
        <taxon>Actinomycetota</taxon>
        <taxon>Actinomycetes</taxon>
        <taxon>Micromonosporales</taxon>
        <taxon>Micromonosporaceae</taxon>
        <taxon>Dactylosporangium</taxon>
    </lineage>
</organism>
<evidence type="ECO:0000313" key="7">
    <source>
        <dbReference type="Proteomes" id="UP001143480"/>
    </source>
</evidence>
<dbReference type="Pfam" id="PF21036">
    <property type="entry name" value="EryCIII-like_N"/>
    <property type="match status" value="1"/>
</dbReference>
<dbReference type="CDD" id="cd03784">
    <property type="entry name" value="GT1_Gtf-like"/>
    <property type="match status" value="1"/>
</dbReference>
<dbReference type="GO" id="GO:0016758">
    <property type="term" value="F:hexosyltransferase activity"/>
    <property type="evidence" value="ECO:0007669"/>
    <property type="project" value="UniProtKB-ARBA"/>
</dbReference>
<dbReference type="PANTHER" id="PTHR48050">
    <property type="entry name" value="STEROL 3-BETA-GLUCOSYLTRANSFERASE"/>
    <property type="match status" value="1"/>
</dbReference>
<feature type="domain" description="Erythromycin biosynthesis protein CIII-like N-terminal" evidence="5">
    <location>
        <begin position="114"/>
        <end position="233"/>
    </location>
</feature>
<evidence type="ECO:0000256" key="3">
    <source>
        <dbReference type="ARBA" id="ARBA00022679"/>
    </source>
</evidence>
<feature type="domain" description="Erythromycin biosynthesis protein CIII-like C-terminal" evidence="4">
    <location>
        <begin position="250"/>
        <end position="390"/>
    </location>
</feature>
<evidence type="ECO:0000259" key="4">
    <source>
        <dbReference type="Pfam" id="PF06722"/>
    </source>
</evidence>
<evidence type="ECO:0000259" key="5">
    <source>
        <dbReference type="Pfam" id="PF21036"/>
    </source>
</evidence>
<keyword evidence="2" id="KW-0328">Glycosyltransferase</keyword>
<dbReference type="InterPro" id="IPR048284">
    <property type="entry name" value="EryCIII-like_N"/>
</dbReference>
<name>A0A9W6KFV2_9ACTN</name>
<reference evidence="6" key="2">
    <citation type="submission" date="2023-01" db="EMBL/GenBank/DDBJ databases">
        <authorList>
            <person name="Sun Q."/>
            <person name="Evtushenko L."/>
        </authorList>
    </citation>
    <scope>NUCLEOTIDE SEQUENCE</scope>
    <source>
        <strain evidence="6">VKM Ac-1321</strain>
    </source>
</reference>
<dbReference type="Gene3D" id="3.40.50.2000">
    <property type="entry name" value="Glycogen Phosphorylase B"/>
    <property type="match status" value="2"/>
</dbReference>
<dbReference type="InterPro" id="IPR050426">
    <property type="entry name" value="Glycosyltransferase_28"/>
</dbReference>
<protein>
    <submittedName>
        <fullName evidence="6">Glycosyl transferase</fullName>
    </submittedName>
</protein>
<dbReference type="InterPro" id="IPR002213">
    <property type="entry name" value="UDP_glucos_trans"/>
</dbReference>
<dbReference type="AlphaFoldDB" id="A0A9W6KFV2"/>
<reference evidence="6" key="1">
    <citation type="journal article" date="2014" name="Int. J. Syst. Evol. Microbiol.">
        <title>Complete genome sequence of Corynebacterium casei LMG S-19264T (=DSM 44701T), isolated from a smear-ripened cheese.</title>
        <authorList>
            <consortium name="US DOE Joint Genome Institute (JGI-PGF)"/>
            <person name="Walter F."/>
            <person name="Albersmeier A."/>
            <person name="Kalinowski J."/>
            <person name="Ruckert C."/>
        </authorList>
    </citation>
    <scope>NUCLEOTIDE SEQUENCE</scope>
    <source>
        <strain evidence="6">VKM Ac-1321</strain>
    </source>
</reference>
<dbReference type="GO" id="GO:0008194">
    <property type="term" value="F:UDP-glycosyltransferase activity"/>
    <property type="evidence" value="ECO:0007669"/>
    <property type="project" value="InterPro"/>
</dbReference>
<keyword evidence="3 6" id="KW-0808">Transferase</keyword>
<comment type="similarity">
    <text evidence="1">Belongs to the glycosyltransferase 28 family.</text>
</comment>
<accession>A0A9W6KFV2</accession>
<dbReference type="Pfam" id="PF06722">
    <property type="entry name" value="EryCIII-like_C"/>
    <property type="match status" value="1"/>
</dbReference>
<evidence type="ECO:0000313" key="6">
    <source>
        <dbReference type="EMBL" id="GLL00097.1"/>
    </source>
</evidence>
<dbReference type="Proteomes" id="UP001143480">
    <property type="component" value="Unassembled WGS sequence"/>
</dbReference>
<evidence type="ECO:0000256" key="2">
    <source>
        <dbReference type="ARBA" id="ARBA00022676"/>
    </source>
</evidence>